<evidence type="ECO:0000256" key="8">
    <source>
        <dbReference type="PIRNR" id="PIRNR009414"/>
    </source>
</evidence>
<keyword evidence="4 8" id="KW-0521">NADP</keyword>
<accession>A0A916YPS3</accession>
<evidence type="ECO:0000256" key="3">
    <source>
        <dbReference type="ARBA" id="ARBA00010915"/>
    </source>
</evidence>
<reference evidence="9" key="1">
    <citation type="journal article" date="2014" name="Int. J. Syst. Evol. Microbiol.">
        <title>Complete genome sequence of Corynebacterium casei LMG S-19264T (=DSM 44701T), isolated from a smear-ripened cheese.</title>
        <authorList>
            <consortium name="US DOE Joint Genome Institute (JGI-PGF)"/>
            <person name="Walter F."/>
            <person name="Albersmeier A."/>
            <person name="Kalinowski J."/>
            <person name="Ruckert C."/>
        </authorList>
    </citation>
    <scope>NUCLEOTIDE SEQUENCE</scope>
    <source>
        <strain evidence="9">CGMCC 1.15178</strain>
    </source>
</reference>
<dbReference type="GO" id="GO:0003995">
    <property type="term" value="F:acyl-CoA dehydrogenase activity"/>
    <property type="evidence" value="ECO:0007669"/>
    <property type="project" value="InterPro"/>
</dbReference>
<dbReference type="InterPro" id="IPR016163">
    <property type="entry name" value="Ald_DH_C"/>
</dbReference>
<comment type="pathway">
    <text evidence="2">Lipid metabolism; fatty acid reduction for biolumincescence.</text>
</comment>
<evidence type="ECO:0000256" key="2">
    <source>
        <dbReference type="ARBA" id="ARBA00004908"/>
    </source>
</evidence>
<dbReference type="InterPro" id="IPR016162">
    <property type="entry name" value="Ald_DH_N"/>
</dbReference>
<dbReference type="AlphaFoldDB" id="A0A916YPS3"/>
<gene>
    <name evidence="9" type="ORF">GCM10010911_11540</name>
</gene>
<comment type="function">
    <text evidence="1">LuxC is the fatty acid reductase enzyme responsible for synthesis of the aldehyde substrate for the luminescent reaction catalyzed by luciferase.</text>
</comment>
<keyword evidence="10" id="KW-1185">Reference proteome</keyword>
<dbReference type="Gene3D" id="3.40.605.10">
    <property type="entry name" value="Aldehyde Dehydrogenase, Chain A, domain 1"/>
    <property type="match status" value="1"/>
</dbReference>
<evidence type="ECO:0000313" key="9">
    <source>
        <dbReference type="EMBL" id="GGD55526.1"/>
    </source>
</evidence>
<dbReference type="EC" id="1.2.1.50" evidence="8"/>
<dbReference type="Pfam" id="PF05893">
    <property type="entry name" value="LuxC"/>
    <property type="match status" value="1"/>
</dbReference>
<dbReference type="SUPFAM" id="SSF53720">
    <property type="entry name" value="ALDH-like"/>
    <property type="match status" value="1"/>
</dbReference>
<keyword evidence="5 8" id="KW-0560">Oxidoreductase</keyword>
<dbReference type="Proteomes" id="UP000612456">
    <property type="component" value="Unassembled WGS sequence"/>
</dbReference>
<dbReference type="GO" id="GO:0008218">
    <property type="term" value="P:bioluminescence"/>
    <property type="evidence" value="ECO:0007669"/>
    <property type="project" value="UniProtKB-KW"/>
</dbReference>
<organism evidence="9 10">
    <name type="scientific">Paenibacillus nasutitermitis</name>
    <dbReference type="NCBI Taxonomy" id="1652958"/>
    <lineage>
        <taxon>Bacteria</taxon>
        <taxon>Bacillati</taxon>
        <taxon>Bacillota</taxon>
        <taxon>Bacilli</taxon>
        <taxon>Bacillales</taxon>
        <taxon>Paenibacillaceae</taxon>
        <taxon>Paenibacillus</taxon>
    </lineage>
</organism>
<evidence type="ECO:0000256" key="6">
    <source>
        <dbReference type="ARBA" id="ARBA00023223"/>
    </source>
</evidence>
<proteinExistence type="inferred from homology"/>
<evidence type="ECO:0000256" key="1">
    <source>
        <dbReference type="ARBA" id="ARBA00003277"/>
    </source>
</evidence>
<comment type="caution">
    <text evidence="9">The sequence shown here is derived from an EMBL/GenBank/DDBJ whole genome shotgun (WGS) entry which is preliminary data.</text>
</comment>
<evidence type="ECO:0000256" key="4">
    <source>
        <dbReference type="ARBA" id="ARBA00022857"/>
    </source>
</evidence>
<comment type="similarity">
    <text evidence="3 8">Belongs to the LuxC family.</text>
</comment>
<keyword evidence="6" id="KW-0455">Luminescence</keyword>
<evidence type="ECO:0000313" key="10">
    <source>
        <dbReference type="Proteomes" id="UP000612456"/>
    </source>
</evidence>
<dbReference type="InterPro" id="IPR016161">
    <property type="entry name" value="Ald_DH/histidinol_DH"/>
</dbReference>
<dbReference type="GO" id="GO:0050062">
    <property type="term" value="F:long-chain-fatty-acyl-CoA reductase activity"/>
    <property type="evidence" value="ECO:0007669"/>
    <property type="project" value="UniProtKB-EC"/>
</dbReference>
<protein>
    <recommendedName>
        <fullName evidence="8">Acyl-CoA reductase</fullName>
        <ecNumber evidence="8">1.2.1.50</ecNumber>
    </recommendedName>
</protein>
<dbReference type="CDD" id="cd07080">
    <property type="entry name" value="ALDH_Acyl-CoA-Red_LuxC"/>
    <property type="match status" value="1"/>
</dbReference>
<dbReference type="EMBL" id="BMHP01000001">
    <property type="protein sequence ID" value="GGD55526.1"/>
    <property type="molecule type" value="Genomic_DNA"/>
</dbReference>
<evidence type="ECO:0000256" key="5">
    <source>
        <dbReference type="ARBA" id="ARBA00023002"/>
    </source>
</evidence>
<name>A0A916YPS3_9BACL</name>
<comment type="catalytic activity">
    <reaction evidence="7 8">
        <text>a long-chain fatty aldehyde + NADP(+) + CoA = a long-chain fatty acyl-CoA + NADPH + H(+)</text>
        <dbReference type="Rhea" id="RHEA:15437"/>
        <dbReference type="ChEBI" id="CHEBI:15378"/>
        <dbReference type="ChEBI" id="CHEBI:17176"/>
        <dbReference type="ChEBI" id="CHEBI:57287"/>
        <dbReference type="ChEBI" id="CHEBI:57783"/>
        <dbReference type="ChEBI" id="CHEBI:58349"/>
        <dbReference type="ChEBI" id="CHEBI:83139"/>
        <dbReference type="EC" id="1.2.1.50"/>
    </reaction>
</comment>
<sequence length="502" mass="55789">MNSRYLAEEPVTGQPQDITVYPVYAVPRGITFEAYTEWKIVTAEGTLILSFPLLTPAKIQEIATMVKTRRTAYLARLGCGRIVDIIDAAVQQWLNPQYELRRRAESWLPSITGYDAGMIKLELKRYMRLFRRKELLRFLDEELESAALLDEFRPRKSGGMSRAYGPELIFQVSSGNVPGLPVWSLVMGLLVKSASLMKTSSSEPLMAVLFAESLRQIDPELADCIAVLPWRSSCHELEASAMEASEMVVAYGSDEAVRQIRSRLPDHKRLVSYGHKISFAMVGKEALTPDRYVDTVYKLVKDAGTYDQQSCLSPHSVFVEEGGAVSARQVAQLLAAELQRLQLKHPLAPITREEAQAIQALRSRYELAALGGSGGSVYGSKPGTEWTVVYHPGGELMASPLNRTVHVISCPSLEEIIPSLSRHRRYLQSAGIAVGPERLQRLADALGEAGINRICAIGQMTRAAAGWHHDGRYNLLDLLRWTDLEWSAEQNAESYDPDAEQG</sequence>
<reference evidence="9" key="2">
    <citation type="submission" date="2020-09" db="EMBL/GenBank/DDBJ databases">
        <authorList>
            <person name="Sun Q."/>
            <person name="Zhou Y."/>
        </authorList>
    </citation>
    <scope>NUCLEOTIDE SEQUENCE</scope>
    <source>
        <strain evidence="9">CGMCC 1.15178</strain>
    </source>
</reference>
<dbReference type="InterPro" id="IPR008670">
    <property type="entry name" value="CoA_reduct_LuxC"/>
</dbReference>
<dbReference type="Gene3D" id="3.40.309.10">
    <property type="entry name" value="Aldehyde Dehydrogenase, Chain A, domain 2"/>
    <property type="match status" value="1"/>
</dbReference>
<evidence type="ECO:0000256" key="7">
    <source>
        <dbReference type="ARBA" id="ARBA00049412"/>
    </source>
</evidence>
<dbReference type="PIRSF" id="PIRSF009414">
    <property type="entry name" value="LuxC"/>
    <property type="match status" value="1"/>
</dbReference>
<dbReference type="RefSeq" id="WP_188989960.1">
    <property type="nucleotide sequence ID" value="NZ_BMHP01000001.1"/>
</dbReference>